<dbReference type="PANTHER" id="PTHR22952">
    <property type="entry name" value="CAMP-RESPONSE ELEMENT BINDING PROTEIN-RELATED"/>
    <property type="match status" value="1"/>
</dbReference>
<feature type="compositionally biased region" description="Low complexity" evidence="5">
    <location>
        <begin position="21"/>
        <end position="32"/>
    </location>
</feature>
<feature type="region of interest" description="Disordered" evidence="5">
    <location>
        <begin position="80"/>
        <end position="102"/>
    </location>
</feature>
<evidence type="ECO:0000256" key="5">
    <source>
        <dbReference type="SAM" id="MobiDB-lite"/>
    </source>
</evidence>
<dbReference type="GO" id="GO:0003677">
    <property type="term" value="F:DNA binding"/>
    <property type="evidence" value="ECO:0007669"/>
    <property type="project" value="UniProtKB-KW"/>
</dbReference>
<dbReference type="InterPro" id="IPR004827">
    <property type="entry name" value="bZIP"/>
</dbReference>
<organism evidence="7 8">
    <name type="scientific">Cinchona calisaya</name>
    <dbReference type="NCBI Taxonomy" id="153742"/>
    <lineage>
        <taxon>Eukaryota</taxon>
        <taxon>Viridiplantae</taxon>
        <taxon>Streptophyta</taxon>
        <taxon>Embryophyta</taxon>
        <taxon>Tracheophyta</taxon>
        <taxon>Spermatophyta</taxon>
        <taxon>Magnoliopsida</taxon>
        <taxon>eudicotyledons</taxon>
        <taxon>Gunneridae</taxon>
        <taxon>Pentapetalae</taxon>
        <taxon>asterids</taxon>
        <taxon>lamiids</taxon>
        <taxon>Gentianales</taxon>
        <taxon>Rubiaceae</taxon>
        <taxon>Cinchonoideae</taxon>
        <taxon>Cinchoneae</taxon>
        <taxon>Cinchona</taxon>
    </lineage>
</organism>
<name>A0ABD2Z7Y3_9GENT</name>
<comment type="subcellular location">
    <subcellularLocation>
        <location evidence="1">Nucleus</location>
    </subcellularLocation>
</comment>
<evidence type="ECO:0000313" key="8">
    <source>
        <dbReference type="Proteomes" id="UP001630127"/>
    </source>
</evidence>
<keyword evidence="4" id="KW-0175">Coiled coil</keyword>
<sequence>MASSKVMSSTSPPNPDLPRHSTSTSTSTTTTTTATTGVLLQPTQAHHHLLHHSDHSFGSMNMDDILNNIYSEPDSLAGDVAGDTREIGRNDDNNNGGGVGSKTVDEVWKEIVGGGGGGGREEPRMTLEDFLTKAGAVSEEDVRVAAVSATAPPPAGGGAEGYGVEAIMNAAAGGVQFPPVVHMQNGQGAFGMESQLGFGNGMMVAAAAGGGGGSGRGKRRAPPLEEVALDKATQQKQRRMIKNRESAARSRERKQAYTVELETLVTQLEEENARLRRQEAELNKERFKQLMENLIPVVEKRRPPRVLRRVQSMSW</sequence>
<keyword evidence="2" id="KW-0238">DNA-binding</keyword>
<dbReference type="GO" id="GO:0005634">
    <property type="term" value="C:nucleus"/>
    <property type="evidence" value="ECO:0007669"/>
    <property type="project" value="UniProtKB-SubCell"/>
</dbReference>
<dbReference type="InterPro" id="IPR046347">
    <property type="entry name" value="bZIP_sf"/>
</dbReference>
<keyword evidence="8" id="KW-1185">Reference proteome</keyword>
<dbReference type="PANTHER" id="PTHR22952:SF392">
    <property type="entry name" value="BZIP TRANSCRIPTION FACTOR 12"/>
    <property type="match status" value="1"/>
</dbReference>
<evidence type="ECO:0000313" key="7">
    <source>
        <dbReference type="EMBL" id="KAL3515585.1"/>
    </source>
</evidence>
<keyword evidence="3" id="KW-0539">Nucleus</keyword>
<proteinExistence type="predicted"/>
<comment type="caution">
    <text evidence="7">The sequence shown here is derived from an EMBL/GenBank/DDBJ whole genome shotgun (WGS) entry which is preliminary data.</text>
</comment>
<dbReference type="Gene3D" id="1.20.5.170">
    <property type="match status" value="1"/>
</dbReference>
<accession>A0ABD2Z7Y3</accession>
<dbReference type="FunFam" id="1.20.5.170:FF:000036">
    <property type="entry name" value="ABSCISIC ACID-INSENSITIVE 5-like protein 2"/>
    <property type="match status" value="1"/>
</dbReference>
<dbReference type="SMART" id="SM00338">
    <property type="entry name" value="BRLZ"/>
    <property type="match status" value="1"/>
</dbReference>
<evidence type="ECO:0000256" key="2">
    <source>
        <dbReference type="ARBA" id="ARBA00023125"/>
    </source>
</evidence>
<dbReference type="InterPro" id="IPR043452">
    <property type="entry name" value="BZIP46-like"/>
</dbReference>
<evidence type="ECO:0000256" key="4">
    <source>
        <dbReference type="SAM" id="Coils"/>
    </source>
</evidence>
<evidence type="ECO:0000259" key="6">
    <source>
        <dbReference type="PROSITE" id="PS50217"/>
    </source>
</evidence>
<feature type="coiled-coil region" evidence="4">
    <location>
        <begin position="254"/>
        <end position="290"/>
    </location>
</feature>
<evidence type="ECO:0000256" key="1">
    <source>
        <dbReference type="ARBA" id="ARBA00004123"/>
    </source>
</evidence>
<dbReference type="EMBL" id="JBJUIK010000010">
    <property type="protein sequence ID" value="KAL3515585.1"/>
    <property type="molecule type" value="Genomic_DNA"/>
</dbReference>
<feature type="compositionally biased region" description="Polar residues" evidence="5">
    <location>
        <begin position="1"/>
        <end position="11"/>
    </location>
</feature>
<dbReference type="Proteomes" id="UP001630127">
    <property type="component" value="Unassembled WGS sequence"/>
</dbReference>
<feature type="region of interest" description="Disordered" evidence="5">
    <location>
        <begin position="1"/>
        <end position="32"/>
    </location>
</feature>
<feature type="compositionally biased region" description="Basic and acidic residues" evidence="5">
    <location>
        <begin position="82"/>
        <end position="92"/>
    </location>
</feature>
<dbReference type="AlphaFoldDB" id="A0ABD2Z7Y3"/>
<feature type="domain" description="BZIP" evidence="6">
    <location>
        <begin position="233"/>
        <end position="285"/>
    </location>
</feature>
<gene>
    <name evidence="7" type="ORF">ACH5RR_022487</name>
</gene>
<protein>
    <recommendedName>
        <fullName evidence="6">BZIP domain-containing protein</fullName>
    </recommendedName>
</protein>
<reference evidence="7 8" key="1">
    <citation type="submission" date="2024-11" db="EMBL/GenBank/DDBJ databases">
        <title>A near-complete genome assembly of Cinchona calisaya.</title>
        <authorList>
            <person name="Lian D.C."/>
            <person name="Zhao X.W."/>
            <person name="Wei L."/>
        </authorList>
    </citation>
    <scope>NUCLEOTIDE SEQUENCE [LARGE SCALE GENOMIC DNA]</scope>
    <source>
        <tissue evidence="7">Nenye</tissue>
    </source>
</reference>
<dbReference type="Pfam" id="PF00170">
    <property type="entry name" value="bZIP_1"/>
    <property type="match status" value="1"/>
</dbReference>
<dbReference type="SUPFAM" id="SSF57959">
    <property type="entry name" value="Leucine zipper domain"/>
    <property type="match status" value="1"/>
</dbReference>
<dbReference type="CDD" id="cd14707">
    <property type="entry name" value="bZIP_plant_BZIP46"/>
    <property type="match status" value="1"/>
</dbReference>
<dbReference type="PROSITE" id="PS00036">
    <property type="entry name" value="BZIP_BASIC"/>
    <property type="match status" value="1"/>
</dbReference>
<dbReference type="PROSITE" id="PS50217">
    <property type="entry name" value="BZIP"/>
    <property type="match status" value="1"/>
</dbReference>
<evidence type="ECO:0000256" key="3">
    <source>
        <dbReference type="ARBA" id="ARBA00023242"/>
    </source>
</evidence>